<protein>
    <submittedName>
        <fullName evidence="2">Uncharacterized protein</fullName>
    </submittedName>
</protein>
<gene>
    <name evidence="2" type="ORF">R1sor_015636</name>
</gene>
<accession>A0ABD3HCT2</accession>
<name>A0ABD3HCT2_9MARC</name>
<reference evidence="2 3" key="1">
    <citation type="submission" date="2024-09" db="EMBL/GenBank/DDBJ databases">
        <title>Chromosome-scale assembly of Riccia sorocarpa.</title>
        <authorList>
            <person name="Paukszto L."/>
        </authorList>
    </citation>
    <scope>NUCLEOTIDE SEQUENCE [LARGE SCALE GENOMIC DNA]</scope>
    <source>
        <strain evidence="2">LP-2024</strain>
        <tissue evidence="2">Aerial parts of the thallus</tissue>
    </source>
</reference>
<dbReference type="EMBL" id="JBJQOH010000004">
    <property type="protein sequence ID" value="KAL3689327.1"/>
    <property type="molecule type" value="Genomic_DNA"/>
</dbReference>
<organism evidence="2 3">
    <name type="scientific">Riccia sorocarpa</name>
    <dbReference type="NCBI Taxonomy" id="122646"/>
    <lineage>
        <taxon>Eukaryota</taxon>
        <taxon>Viridiplantae</taxon>
        <taxon>Streptophyta</taxon>
        <taxon>Embryophyta</taxon>
        <taxon>Marchantiophyta</taxon>
        <taxon>Marchantiopsida</taxon>
        <taxon>Marchantiidae</taxon>
        <taxon>Marchantiales</taxon>
        <taxon>Ricciaceae</taxon>
        <taxon>Riccia</taxon>
    </lineage>
</organism>
<dbReference type="AlphaFoldDB" id="A0ABD3HCT2"/>
<dbReference type="Proteomes" id="UP001633002">
    <property type="component" value="Unassembled WGS sequence"/>
</dbReference>
<sequence>MCTDHDQRSLRKLNPTALAMPGSAIQQLYDLEHQLFEARQQLVVFKRNARSFQARLQKDFKCPTCHLLEANSERNTIMPAEILDTRRGSADTSNTTKMQTRAHTRIQTRRQQHAARLQQGPSYSNGSSGKDGDSGPLEGMSGGNADGLLLAVDKFLSTAESQSIDRRDRSVRKSGYY</sequence>
<proteinExistence type="predicted"/>
<feature type="compositionally biased region" description="Basic residues" evidence="1">
    <location>
        <begin position="100"/>
        <end position="113"/>
    </location>
</feature>
<evidence type="ECO:0000313" key="2">
    <source>
        <dbReference type="EMBL" id="KAL3689327.1"/>
    </source>
</evidence>
<feature type="region of interest" description="Disordered" evidence="1">
    <location>
        <begin position="86"/>
        <end position="143"/>
    </location>
</feature>
<evidence type="ECO:0000313" key="3">
    <source>
        <dbReference type="Proteomes" id="UP001633002"/>
    </source>
</evidence>
<keyword evidence="3" id="KW-1185">Reference proteome</keyword>
<feature type="compositionally biased region" description="Polar residues" evidence="1">
    <location>
        <begin position="90"/>
        <end position="99"/>
    </location>
</feature>
<evidence type="ECO:0000256" key="1">
    <source>
        <dbReference type="SAM" id="MobiDB-lite"/>
    </source>
</evidence>
<comment type="caution">
    <text evidence="2">The sequence shown here is derived from an EMBL/GenBank/DDBJ whole genome shotgun (WGS) entry which is preliminary data.</text>
</comment>